<evidence type="ECO:0000313" key="2">
    <source>
        <dbReference type="WBParaSite" id="nRc.2.0.1.t03105-RA"/>
    </source>
</evidence>
<dbReference type="Proteomes" id="UP000887565">
    <property type="component" value="Unplaced"/>
</dbReference>
<reference evidence="2" key="1">
    <citation type="submission" date="2022-11" db="UniProtKB">
        <authorList>
            <consortium name="WormBaseParasite"/>
        </authorList>
    </citation>
    <scope>IDENTIFICATION</scope>
</reference>
<proteinExistence type="predicted"/>
<protein>
    <submittedName>
        <fullName evidence="2">Uncharacterized protein</fullName>
    </submittedName>
</protein>
<dbReference type="WBParaSite" id="nRc.2.0.1.t03105-RA">
    <property type="protein sequence ID" value="nRc.2.0.1.t03105-RA"/>
    <property type="gene ID" value="nRc.2.0.1.g03105"/>
</dbReference>
<keyword evidence="1" id="KW-1185">Reference proteome</keyword>
<dbReference type="AlphaFoldDB" id="A0A915HNP0"/>
<accession>A0A915HNP0</accession>
<sequence>MHEITKLRKTLKIQKLTFLLKMWRRRHIESRTRRSRSGRSSIVRRAFPSVVVFIDDDGVRRRLAFLKGLSVDVERASDDRGVFIWSTVTVFRVVDVIDAATGVGRQGVVGPDNAAGWPGRWFAPVSKFWIVIAAGQVQLPTPIPIYPAYQKFFEKLFIFRKKSPEVEMQQ</sequence>
<organism evidence="1 2">
    <name type="scientific">Romanomermis culicivorax</name>
    <name type="common">Nematode worm</name>
    <dbReference type="NCBI Taxonomy" id="13658"/>
    <lineage>
        <taxon>Eukaryota</taxon>
        <taxon>Metazoa</taxon>
        <taxon>Ecdysozoa</taxon>
        <taxon>Nematoda</taxon>
        <taxon>Enoplea</taxon>
        <taxon>Dorylaimia</taxon>
        <taxon>Mermithida</taxon>
        <taxon>Mermithoidea</taxon>
        <taxon>Mermithidae</taxon>
        <taxon>Romanomermis</taxon>
    </lineage>
</organism>
<name>A0A915HNP0_ROMCU</name>
<evidence type="ECO:0000313" key="1">
    <source>
        <dbReference type="Proteomes" id="UP000887565"/>
    </source>
</evidence>